<protein>
    <recommendedName>
        <fullName evidence="7">Zeta-carotene desaturase</fullName>
        <ecNumber evidence="7">1.3.5.6</ecNumber>
    </recommendedName>
    <alternativeName>
        <fullName evidence="7">9,9'-di-cis-zeta-carotene desaturase</fullName>
    </alternativeName>
</protein>
<dbReference type="Gene3D" id="3.50.50.60">
    <property type="entry name" value="FAD/NAD(P)-binding domain"/>
    <property type="match status" value="1"/>
</dbReference>
<evidence type="ECO:0000256" key="5">
    <source>
        <dbReference type="ARBA" id="ARBA00022904"/>
    </source>
</evidence>
<comment type="similarity">
    <text evidence="3 7">Belongs to the zeta carotene desaturase family.</text>
</comment>
<dbReference type="InterPro" id="IPR002937">
    <property type="entry name" value="Amino_oxidase"/>
</dbReference>
<organism evidence="9 10">
    <name type="scientific">Dipteronia dyeriana</name>
    <dbReference type="NCBI Taxonomy" id="168575"/>
    <lineage>
        <taxon>Eukaryota</taxon>
        <taxon>Viridiplantae</taxon>
        <taxon>Streptophyta</taxon>
        <taxon>Embryophyta</taxon>
        <taxon>Tracheophyta</taxon>
        <taxon>Spermatophyta</taxon>
        <taxon>Magnoliopsida</taxon>
        <taxon>eudicotyledons</taxon>
        <taxon>Gunneridae</taxon>
        <taxon>Pentapetalae</taxon>
        <taxon>rosids</taxon>
        <taxon>malvids</taxon>
        <taxon>Sapindales</taxon>
        <taxon>Sapindaceae</taxon>
        <taxon>Hippocastanoideae</taxon>
        <taxon>Acereae</taxon>
        <taxon>Dipteronia</taxon>
    </lineage>
</organism>
<evidence type="ECO:0000259" key="8">
    <source>
        <dbReference type="Pfam" id="PF01593"/>
    </source>
</evidence>
<comment type="caution">
    <text evidence="9">The sequence shown here is derived from an EMBL/GenBank/DDBJ whole genome shotgun (WGS) entry which is preliminary data.</text>
</comment>
<dbReference type="GO" id="GO:0016719">
    <property type="term" value="F:9,9'-di-cis-zeta-carotene desaturase activity"/>
    <property type="evidence" value="ECO:0007669"/>
    <property type="project" value="UniProtKB-EC"/>
</dbReference>
<dbReference type="SUPFAM" id="SSF51905">
    <property type="entry name" value="FAD/NAD(P)-binding domain"/>
    <property type="match status" value="1"/>
</dbReference>
<dbReference type="InterPro" id="IPR036188">
    <property type="entry name" value="FAD/NAD-bd_sf"/>
</dbReference>
<evidence type="ECO:0000256" key="2">
    <source>
        <dbReference type="ARBA" id="ARBA00004900"/>
    </source>
</evidence>
<dbReference type="EC" id="1.3.5.6" evidence="7"/>
<comment type="subcellular location">
    <subcellularLocation>
        <location evidence="7">Plastid</location>
        <location evidence="7">Chloroplast</location>
    </subcellularLocation>
    <subcellularLocation>
        <location evidence="7">Plastid</location>
        <location evidence="7">Chromoplast</location>
    </subcellularLocation>
</comment>
<dbReference type="Proteomes" id="UP001280121">
    <property type="component" value="Unassembled WGS sequence"/>
</dbReference>
<feature type="domain" description="Amine oxidase" evidence="8">
    <location>
        <begin position="69"/>
        <end position="533"/>
    </location>
</feature>
<keyword evidence="4 7" id="KW-0125">Carotenoid biosynthesis</keyword>
<keyword evidence="5 7" id="KW-0957">Chromoplast</keyword>
<comment type="catalytic activity">
    <reaction evidence="1 7">
        <text>9,9'-di-cis-zeta-carotene + 2 a quinone = 7,7',9,9'-tetra-cis-lycopene + 2 a quinol</text>
        <dbReference type="Rhea" id="RHEA:30955"/>
        <dbReference type="ChEBI" id="CHEBI:24646"/>
        <dbReference type="ChEBI" id="CHEBI:48716"/>
        <dbReference type="ChEBI" id="CHEBI:62466"/>
        <dbReference type="ChEBI" id="CHEBI:132124"/>
        <dbReference type="EC" id="1.3.5.6"/>
    </reaction>
</comment>
<gene>
    <name evidence="9" type="ORF">Ddye_025560</name>
</gene>
<dbReference type="PRINTS" id="PR00419">
    <property type="entry name" value="ADXRDTASE"/>
</dbReference>
<evidence type="ECO:0000313" key="10">
    <source>
        <dbReference type="Proteomes" id="UP001280121"/>
    </source>
</evidence>
<comment type="pathway">
    <text evidence="2 7">Carotenoid biosynthesis; lycopene biosynthesis.</text>
</comment>
<dbReference type="EMBL" id="JANJYI010000008">
    <property type="protein sequence ID" value="KAK2637765.1"/>
    <property type="molecule type" value="Genomic_DNA"/>
</dbReference>
<dbReference type="InterPro" id="IPR050464">
    <property type="entry name" value="Zeta_carotene_desat/Oxidored"/>
</dbReference>
<evidence type="ECO:0000256" key="7">
    <source>
        <dbReference type="RuleBase" id="RU362008"/>
    </source>
</evidence>
<evidence type="ECO:0000256" key="3">
    <source>
        <dbReference type="ARBA" id="ARBA00010192"/>
    </source>
</evidence>
<proteinExistence type="inferred from homology"/>
<reference evidence="9" key="1">
    <citation type="journal article" date="2023" name="Plant J.">
        <title>Genome sequences and population genomics provide insights into the demographic history, inbreeding, and mutation load of two 'living fossil' tree species of Dipteronia.</title>
        <authorList>
            <person name="Feng Y."/>
            <person name="Comes H.P."/>
            <person name="Chen J."/>
            <person name="Zhu S."/>
            <person name="Lu R."/>
            <person name="Zhang X."/>
            <person name="Li P."/>
            <person name="Qiu J."/>
            <person name="Olsen K.M."/>
            <person name="Qiu Y."/>
        </authorList>
    </citation>
    <scope>NUCLEOTIDE SEQUENCE</scope>
    <source>
        <strain evidence="9">KIB01</strain>
    </source>
</reference>
<comment type="function">
    <text evidence="7">Catalyzes the conversion of zeta-carotene to lycopene via the intermediary of neurosporene. It carries out two consecutive desaturations (introduction of double bonds) at positions C-7 and C-7'.</text>
</comment>
<dbReference type="Pfam" id="PF01593">
    <property type="entry name" value="Amino_oxidase"/>
    <property type="match status" value="1"/>
</dbReference>
<dbReference type="FunFam" id="3.50.50.60:FF:000111">
    <property type="entry name" value="Zeta-carotene desaturase"/>
    <property type="match status" value="1"/>
</dbReference>
<keyword evidence="7" id="KW-0150">Chloroplast</keyword>
<evidence type="ECO:0000256" key="1">
    <source>
        <dbReference type="ARBA" id="ARBA00000914"/>
    </source>
</evidence>
<dbReference type="PANTHER" id="PTHR42923:SF41">
    <property type="entry name" value="ZETA-CAROTENE DESATURASE, CHLOROPLASTIC_CHROMOPLASTIC"/>
    <property type="match status" value="1"/>
</dbReference>
<dbReference type="GO" id="GO:0016120">
    <property type="term" value="P:carotene biosynthetic process"/>
    <property type="evidence" value="ECO:0007669"/>
    <property type="project" value="TreeGrafter"/>
</dbReference>
<evidence type="ECO:0000256" key="6">
    <source>
        <dbReference type="ARBA" id="ARBA00023002"/>
    </source>
</evidence>
<keyword evidence="6 7" id="KW-0560">Oxidoreductase</keyword>
<keyword evidence="10" id="KW-1185">Reference proteome</keyword>
<dbReference type="AlphaFoldDB" id="A0AAD9TLL1"/>
<dbReference type="InterPro" id="IPR014103">
    <property type="entry name" value="Zeta_caro_desat"/>
</dbReference>
<evidence type="ECO:0000313" key="9">
    <source>
        <dbReference type="EMBL" id="KAK2637765.1"/>
    </source>
</evidence>
<dbReference type="GO" id="GO:0016117">
    <property type="term" value="P:carotenoid biosynthetic process"/>
    <property type="evidence" value="ECO:0007669"/>
    <property type="project" value="UniProtKB-KW"/>
</dbReference>
<evidence type="ECO:0000256" key="4">
    <source>
        <dbReference type="ARBA" id="ARBA00022746"/>
    </source>
</evidence>
<keyword evidence="7" id="KW-0934">Plastid</keyword>
<accession>A0AAD9TLL1</accession>
<name>A0AAD9TLL1_9ROSI</name>
<dbReference type="NCBIfam" id="TIGR02732">
    <property type="entry name" value="zeta_caro_desat"/>
    <property type="match status" value="1"/>
</dbReference>
<dbReference type="GO" id="GO:0009509">
    <property type="term" value="C:chromoplast"/>
    <property type="evidence" value="ECO:0007669"/>
    <property type="project" value="UniProtKB-SubCell"/>
</dbReference>
<dbReference type="PANTHER" id="PTHR42923">
    <property type="entry name" value="PROTOPORPHYRINOGEN OXIDASE"/>
    <property type="match status" value="1"/>
</dbReference>
<sequence>MASPVLFPSTSVAGTRWSVMKSSPKFCVRSSLDTNVSDMSTNAPKGLFPPEPEHYRGPKLKVAIIGAGLAGMSTAVELLDQGHEVDIYDLRSFIGGKVGSFVDKRGNHIEMGLHVFFGCYNNLFRLMKKVGAEKNLLVKDHTHTFVNKGGEIGELDFRFPVGAPLHGISAFLSTNQIKTYDKARNALALALSPVVRALADPDGAMKDIRNLDSISFSDWFLSKGGTRVSIQRMWDPVAYALGFIDCDNISARCMLTIFSLFATKTEASLLRMLKGSPDVYLSSPIRQYITDRGGRFHLRWGCREILYDQSADEETYVTGLAMSKATNKKVVKADAYIAACDVPGIKRLLPSSWREMKFFDNIYELVGVPVVTVQLRYNGWVTELQDKERSRQLRQAVGLDNLLYTPDADFSCFADLALASPEDYYIEGQGSLLQCVLTPGDPYMPLPNDEIIKRVAKQVLDLFPTARGLEVTWSSVVKIGQSLYREGPGKDPFRPDQKTPIKNFFLAGSYTKQDYIDSMEGATLSGRQASAYICGAGEELVELRNKLDAIDSQEQKKAPSTTDELSLV</sequence>
<dbReference type="GO" id="GO:0009507">
    <property type="term" value="C:chloroplast"/>
    <property type="evidence" value="ECO:0007669"/>
    <property type="project" value="UniProtKB-SubCell"/>
</dbReference>